<dbReference type="SUPFAM" id="SSF53822">
    <property type="entry name" value="Periplasmic binding protein-like I"/>
    <property type="match status" value="1"/>
</dbReference>
<evidence type="ECO:0000313" key="1">
    <source>
        <dbReference type="EMBL" id="MBP2479625.1"/>
    </source>
</evidence>
<dbReference type="Gene3D" id="3.40.50.2300">
    <property type="match status" value="1"/>
</dbReference>
<sequence length="142" mass="15512">MLSEPETKVLEDPYFAEIVRGAFRQLSALGSQMLMMLVDSREVVPGTVRFLVDGHVDGALVFAAHRGDPLSTALRLLRLPMVFGGGGPGGSTCGPHLVDFDNQGGAKLAERAPHATGRGCRRTWRWWASTTTGDWPRRPARR</sequence>
<organism evidence="1 2">
    <name type="scientific">Crossiella equi</name>
    <dbReference type="NCBI Taxonomy" id="130796"/>
    <lineage>
        <taxon>Bacteria</taxon>
        <taxon>Bacillati</taxon>
        <taxon>Actinomycetota</taxon>
        <taxon>Actinomycetes</taxon>
        <taxon>Pseudonocardiales</taxon>
        <taxon>Pseudonocardiaceae</taxon>
        <taxon>Crossiella</taxon>
    </lineage>
</organism>
<keyword evidence="2" id="KW-1185">Reference proteome</keyword>
<accession>A0ABS5ASR8</accession>
<proteinExistence type="predicted"/>
<reference evidence="1 2" key="1">
    <citation type="submission" date="2021-03" db="EMBL/GenBank/DDBJ databases">
        <title>Sequencing the genomes of 1000 actinobacteria strains.</title>
        <authorList>
            <person name="Klenk H.-P."/>
        </authorList>
    </citation>
    <scope>NUCLEOTIDE SEQUENCE [LARGE SCALE GENOMIC DNA]</scope>
    <source>
        <strain evidence="1 2">DSM 44580</strain>
    </source>
</reference>
<protein>
    <submittedName>
        <fullName evidence="1">DNA-binding LacI/PurR family transcriptional regulator</fullName>
    </submittedName>
</protein>
<dbReference type="InterPro" id="IPR028082">
    <property type="entry name" value="Peripla_BP_I"/>
</dbReference>
<keyword evidence="1" id="KW-0238">DNA-binding</keyword>
<dbReference type="EMBL" id="JAGIOO010000001">
    <property type="protein sequence ID" value="MBP2479625.1"/>
    <property type="molecule type" value="Genomic_DNA"/>
</dbReference>
<comment type="caution">
    <text evidence="1">The sequence shown here is derived from an EMBL/GenBank/DDBJ whole genome shotgun (WGS) entry which is preliminary data.</text>
</comment>
<dbReference type="Proteomes" id="UP001519363">
    <property type="component" value="Unassembled WGS sequence"/>
</dbReference>
<evidence type="ECO:0000313" key="2">
    <source>
        <dbReference type="Proteomes" id="UP001519363"/>
    </source>
</evidence>
<gene>
    <name evidence="1" type="ORF">JOF53_008497</name>
</gene>
<name>A0ABS5ASR8_9PSEU</name>
<dbReference type="GO" id="GO:0003677">
    <property type="term" value="F:DNA binding"/>
    <property type="evidence" value="ECO:0007669"/>
    <property type="project" value="UniProtKB-KW"/>
</dbReference>